<evidence type="ECO:0000313" key="12">
    <source>
        <dbReference type="RefSeq" id="XP_031562960.1"/>
    </source>
</evidence>
<comment type="subcellular location">
    <subcellularLocation>
        <location evidence="1">Cytoplasm</location>
    </subcellularLocation>
</comment>
<dbReference type="PROSITE" id="PS50086">
    <property type="entry name" value="TBC_RABGAP"/>
    <property type="match status" value="1"/>
</dbReference>
<gene>
    <name evidence="12" type="primary">LOC116298586</name>
</gene>
<dbReference type="GO" id="GO:0005096">
    <property type="term" value="F:GTPase activator activity"/>
    <property type="evidence" value="ECO:0007669"/>
    <property type="project" value="UniProtKB-KW"/>
</dbReference>
<dbReference type="Proteomes" id="UP000515163">
    <property type="component" value="Unplaced"/>
</dbReference>
<dbReference type="PANTHER" id="PTHR22957">
    <property type="entry name" value="TBC1 DOMAIN FAMILY MEMBER GTPASE-ACTIVATING PROTEIN"/>
    <property type="match status" value="1"/>
</dbReference>
<dbReference type="FunFam" id="1.10.472.80:FF:000005">
    <property type="entry name" value="TBC1 domain family member 15"/>
    <property type="match status" value="1"/>
</dbReference>
<evidence type="ECO:0000313" key="11">
    <source>
        <dbReference type="Proteomes" id="UP000515163"/>
    </source>
</evidence>
<dbReference type="InterPro" id="IPR021935">
    <property type="entry name" value="SGSM1/2_RBD"/>
</dbReference>
<organism evidence="11 12">
    <name type="scientific">Actinia tenebrosa</name>
    <name type="common">Australian red waratah sea anemone</name>
    <dbReference type="NCBI Taxonomy" id="6105"/>
    <lineage>
        <taxon>Eukaryota</taxon>
        <taxon>Metazoa</taxon>
        <taxon>Cnidaria</taxon>
        <taxon>Anthozoa</taxon>
        <taxon>Hexacorallia</taxon>
        <taxon>Actiniaria</taxon>
        <taxon>Actiniidae</taxon>
        <taxon>Actinia</taxon>
    </lineage>
</organism>
<dbReference type="OrthoDB" id="10264062at2759"/>
<evidence type="ECO:0000256" key="4">
    <source>
        <dbReference type="ARBA" id="ARBA00022553"/>
    </source>
</evidence>
<dbReference type="GO" id="GO:0005737">
    <property type="term" value="C:cytoplasm"/>
    <property type="evidence" value="ECO:0007669"/>
    <property type="project" value="UniProtKB-SubCell"/>
</dbReference>
<dbReference type="FunCoup" id="A0A6P8ICU7">
    <property type="interactions" value="2771"/>
</dbReference>
<dbReference type="SUPFAM" id="SSF47923">
    <property type="entry name" value="Ypt/Rab-GAP domain of gyp1p"/>
    <property type="match status" value="2"/>
</dbReference>
<dbReference type="InterPro" id="IPR000195">
    <property type="entry name" value="Rab-GAP-TBC_dom"/>
</dbReference>
<evidence type="ECO:0000256" key="2">
    <source>
        <dbReference type="ARBA" id="ARBA00022468"/>
    </source>
</evidence>
<keyword evidence="3" id="KW-0963">Cytoplasm</keyword>
<keyword evidence="2" id="KW-0343">GTPase activation</keyword>
<name>A0A6P8ICU7_ACTTE</name>
<feature type="domain" description="Rab-GAP TBC" evidence="10">
    <location>
        <begin position="310"/>
        <end position="521"/>
    </location>
</feature>
<dbReference type="InterPro" id="IPR035969">
    <property type="entry name" value="Rab-GAP_TBC_sf"/>
</dbReference>
<evidence type="ECO:0000259" key="10">
    <source>
        <dbReference type="PROSITE" id="PS50086"/>
    </source>
</evidence>
<proteinExistence type="predicted"/>
<dbReference type="AlphaFoldDB" id="A0A6P8ICU7"/>
<dbReference type="RefSeq" id="XP_031562960.1">
    <property type="nucleotide sequence ID" value="XM_031707100.1"/>
</dbReference>
<keyword evidence="4" id="KW-0597">Phosphoprotein</keyword>
<protein>
    <recommendedName>
        <fullName evidence="8">TBC1 domain family member 15</fullName>
    </recommendedName>
    <alternativeName>
        <fullName evidence="9">GTPase-activating protein RAB7</fullName>
    </alternativeName>
</protein>
<dbReference type="Gene3D" id="1.10.8.270">
    <property type="entry name" value="putative rabgap domain of human tbc1 domain family member 14 like domains"/>
    <property type="match status" value="1"/>
</dbReference>
<keyword evidence="5" id="KW-0007">Acetylation</keyword>
<evidence type="ECO:0000256" key="8">
    <source>
        <dbReference type="ARBA" id="ARBA00067480"/>
    </source>
</evidence>
<dbReference type="GeneID" id="116298586"/>
<comment type="subunit">
    <text evidence="7">Interacts with non-phosphorylated form of RAB8A; phosphorylation of RAB8A at 'Thr-72' disrupts this interaction. Interacts with ARMC12.</text>
</comment>
<dbReference type="InParanoid" id="A0A6P8ICU7"/>
<evidence type="ECO:0000256" key="5">
    <source>
        <dbReference type="ARBA" id="ARBA00022990"/>
    </source>
</evidence>
<keyword evidence="11" id="KW-1185">Reference proteome</keyword>
<dbReference type="Gene3D" id="2.30.29.230">
    <property type="match status" value="1"/>
</dbReference>
<evidence type="ECO:0000256" key="7">
    <source>
        <dbReference type="ARBA" id="ARBA00065268"/>
    </source>
</evidence>
<dbReference type="SMART" id="SM00164">
    <property type="entry name" value="TBC"/>
    <property type="match status" value="1"/>
</dbReference>
<dbReference type="KEGG" id="aten:116298586"/>
<evidence type="ECO:0000256" key="9">
    <source>
        <dbReference type="ARBA" id="ARBA00082539"/>
    </source>
</evidence>
<dbReference type="PANTHER" id="PTHR22957:SF645">
    <property type="entry name" value="LD27216P"/>
    <property type="match status" value="1"/>
</dbReference>
<reference evidence="12" key="1">
    <citation type="submission" date="2025-08" db="UniProtKB">
        <authorList>
            <consortium name="RefSeq"/>
        </authorList>
    </citation>
    <scope>IDENTIFICATION</scope>
    <source>
        <tissue evidence="12">Tentacle</tissue>
    </source>
</reference>
<accession>A0A6P8ICU7</accession>
<dbReference type="Pfam" id="PF12068">
    <property type="entry name" value="PH_RBD"/>
    <property type="match status" value="1"/>
</dbReference>
<sequence>MAAASQAKTETKEKVVYSQDGVFVHTAVPTTTHSANIIPGRVSLIEKDNSTFVDWSPCDFGDDDYELQSSDYSEWNLVTQNKQKDEKNSPKKKEKSKYAIHFDIKKLHSIRRSDPRLAWSYIVFILKDSNTLPALHFHSGGIMNLIRNLQRYIWITRSATNHKLFLVDDEQKALRMSLTQLQLFPEGAPQTSYISHFFNAAYYDGMDALSKVTKYFRDTMDVMQSGPNLAEMDDPLVISTTSPRKDAEFEDLGEATSLSERNIPHRRCLGEVPMVSREEPLREEGWKSMLDSNGRVINIKKLHDKVFKGGIDKGLRREVWKYLLGYYKYGCTFQSRFALNKAKEEEYRTMKTQWQTISAKQEKHFSEYRERKQLVEKDVMRTDRTHPYYIEEPNNKNITTLNNVLMTYCMYNFDLGYVQGMSDLLSPVLFIMDNEVDAFWCFVGLMKKVAHNFDENQEGMKMQLHQLAVLLKFVDPLFYSYLEQHDSGNLYFCFRWLIINFKREFQYDDIMTLWEAMWTQNLSPNFHLIICLAILDKHRQLIMEMNFGFNEILKYINELAYQIDVNETLIGAETLCLQLLAHPELPEEVRAIVTGRNVAVMTPDIEKPDPLLLRMHGRDVSRLLPVTEERGPEQRNGASNGNDLCSSVINDLSIVSVHEDGTCHDISSKPLTNNVPLNVQTNGSDDEIIVLSEEAENIF</sequence>
<evidence type="ECO:0000256" key="3">
    <source>
        <dbReference type="ARBA" id="ARBA00022490"/>
    </source>
</evidence>
<dbReference type="Gene3D" id="1.10.472.80">
    <property type="entry name" value="Ypt/Rab-GAP domain of gyp1p, domain 3"/>
    <property type="match status" value="1"/>
</dbReference>
<evidence type="ECO:0000256" key="1">
    <source>
        <dbReference type="ARBA" id="ARBA00004496"/>
    </source>
</evidence>
<comment type="function">
    <text evidence="6">Acts as a GTPase activating protein for RAB7A. Does not act on RAB4, RAB5 or RAB6.</text>
</comment>
<dbReference type="FunFam" id="1.10.8.270:FF:000005">
    <property type="entry name" value="TBC1 domain family member 15"/>
    <property type="match status" value="1"/>
</dbReference>
<dbReference type="Pfam" id="PF00566">
    <property type="entry name" value="RabGAP-TBC"/>
    <property type="match status" value="1"/>
</dbReference>
<evidence type="ECO:0000256" key="6">
    <source>
        <dbReference type="ARBA" id="ARBA00055283"/>
    </source>
</evidence>